<dbReference type="GO" id="GO:0004100">
    <property type="term" value="F:chitin synthase activity"/>
    <property type="evidence" value="ECO:0007669"/>
    <property type="project" value="UniProtKB-EC"/>
</dbReference>
<evidence type="ECO:0000256" key="2">
    <source>
        <dbReference type="ARBA" id="ARBA00022692"/>
    </source>
</evidence>
<dbReference type="AlphaFoldDB" id="A0A427YBN6"/>
<protein>
    <recommendedName>
        <fullName evidence="5">Chitin synthase</fullName>
        <ecNumber evidence="5">2.4.1.16</ecNumber>
    </recommendedName>
</protein>
<feature type="transmembrane region" description="Helical" evidence="5">
    <location>
        <begin position="235"/>
        <end position="258"/>
    </location>
</feature>
<evidence type="ECO:0000256" key="5">
    <source>
        <dbReference type="RuleBase" id="RU366040"/>
    </source>
</evidence>
<dbReference type="OrthoDB" id="26569at2759"/>
<keyword evidence="5" id="KW-1003">Cell membrane</keyword>
<name>A0A427YBN6_9TREE</name>
<gene>
    <name evidence="6" type="ORF">EHS24_001040</name>
</gene>
<accession>A0A427YBN6</accession>
<sequence>MSNILDKPMESLFGYCAVLPGAFSAYRNDANGKGPLASYFMGEDLHSGKADSFTANMYLAEDRVLCFEIVAKPNANWVLKYVKSAVGETDCPDSVPEFIGQRRRWLNGSFFAATRRIWGSGHSFARRVSLMIEFFYNFLNLLFGWFSLANFYIFFVILTNSLSDIKGLSVVNSILQYIYLGTVVACFIFGMGNRPQGAPWKYKIAICIFAALTLYMLICGVVCTVKAINQIGQPVFARMVVSLCATYGIFVISSLFALDPWHIVTCFLQYLLFSPTYINVLQIYAYSNLHDLSWGTKGDTATASDLGEIKGVGKNVEAELVSAQQDIDSFYQDALDNIRIKRARVDSDEMPVKPESQEQKQKDNYANFRTNLLLLWSLSNALLAGLILAGSDTSSTFTNGSSRTSIYMMVILIFVAGMAAFRFLCATAYLILRLFQV</sequence>
<dbReference type="Pfam" id="PF01644">
    <property type="entry name" value="Chitin_synth_1"/>
    <property type="match status" value="1"/>
</dbReference>
<keyword evidence="2 5" id="KW-0812">Transmembrane</keyword>
<dbReference type="PANTHER" id="PTHR22914">
    <property type="entry name" value="CHITIN SYNTHASE"/>
    <property type="match status" value="1"/>
</dbReference>
<dbReference type="Proteomes" id="UP000279236">
    <property type="component" value="Unassembled WGS sequence"/>
</dbReference>
<keyword evidence="5" id="KW-0961">Cell wall biogenesis/degradation</keyword>
<dbReference type="GeneID" id="39585583"/>
<reference evidence="6 7" key="1">
    <citation type="submission" date="2018-11" db="EMBL/GenBank/DDBJ databases">
        <title>Genome sequence of Apiotrichum porosum DSM 27194.</title>
        <authorList>
            <person name="Aliyu H."/>
            <person name="Gorte O."/>
            <person name="Ochsenreither K."/>
        </authorList>
    </citation>
    <scope>NUCLEOTIDE SEQUENCE [LARGE SCALE GENOMIC DNA]</scope>
    <source>
        <strain evidence="6 7">DSM 27194</strain>
    </source>
</reference>
<evidence type="ECO:0000256" key="4">
    <source>
        <dbReference type="ARBA" id="ARBA00048014"/>
    </source>
</evidence>
<keyword evidence="7" id="KW-1185">Reference proteome</keyword>
<proteinExistence type="inferred from homology"/>
<comment type="catalytic activity">
    <reaction evidence="4 5">
        <text>[(1-&gt;4)-N-acetyl-beta-D-glucosaminyl](n) + UDP-N-acetyl-alpha-D-glucosamine = [(1-&gt;4)-N-acetyl-beta-D-glucosaminyl](n+1) + UDP + H(+)</text>
        <dbReference type="Rhea" id="RHEA:16637"/>
        <dbReference type="Rhea" id="RHEA-COMP:9593"/>
        <dbReference type="Rhea" id="RHEA-COMP:9595"/>
        <dbReference type="ChEBI" id="CHEBI:15378"/>
        <dbReference type="ChEBI" id="CHEBI:17029"/>
        <dbReference type="ChEBI" id="CHEBI:57705"/>
        <dbReference type="ChEBI" id="CHEBI:58223"/>
        <dbReference type="EC" id="2.4.1.16"/>
    </reaction>
</comment>
<dbReference type="GO" id="GO:0030428">
    <property type="term" value="C:cell septum"/>
    <property type="evidence" value="ECO:0007669"/>
    <property type="project" value="TreeGrafter"/>
</dbReference>
<keyword evidence="3 5" id="KW-0472">Membrane</keyword>
<feature type="transmembrane region" description="Helical" evidence="5">
    <location>
        <begin position="372"/>
        <end position="391"/>
    </location>
</feature>
<evidence type="ECO:0000256" key="1">
    <source>
        <dbReference type="ARBA" id="ARBA00004141"/>
    </source>
</evidence>
<dbReference type="GO" id="GO:0071944">
    <property type="term" value="C:cell periphery"/>
    <property type="evidence" value="ECO:0007669"/>
    <property type="project" value="TreeGrafter"/>
</dbReference>
<feature type="transmembrane region" description="Helical" evidence="5">
    <location>
        <begin position="134"/>
        <end position="154"/>
    </location>
</feature>
<keyword evidence="5" id="KW-0328">Glycosyltransferase</keyword>
<organism evidence="6 7">
    <name type="scientific">Apiotrichum porosum</name>
    <dbReference type="NCBI Taxonomy" id="105984"/>
    <lineage>
        <taxon>Eukaryota</taxon>
        <taxon>Fungi</taxon>
        <taxon>Dikarya</taxon>
        <taxon>Basidiomycota</taxon>
        <taxon>Agaricomycotina</taxon>
        <taxon>Tremellomycetes</taxon>
        <taxon>Trichosporonales</taxon>
        <taxon>Trichosporonaceae</taxon>
        <taxon>Apiotrichum</taxon>
    </lineage>
</organism>
<dbReference type="EC" id="2.4.1.16" evidence="5"/>
<feature type="transmembrane region" description="Helical" evidence="5">
    <location>
        <begin position="406"/>
        <end position="432"/>
    </location>
</feature>
<keyword evidence="5" id="KW-1133">Transmembrane helix</keyword>
<evidence type="ECO:0000313" key="6">
    <source>
        <dbReference type="EMBL" id="RSH88495.1"/>
    </source>
</evidence>
<dbReference type="RefSeq" id="XP_028480703.1">
    <property type="nucleotide sequence ID" value="XM_028616846.1"/>
</dbReference>
<dbReference type="InterPro" id="IPR004835">
    <property type="entry name" value="Chitin_synth"/>
</dbReference>
<evidence type="ECO:0000313" key="7">
    <source>
        <dbReference type="Proteomes" id="UP000279236"/>
    </source>
</evidence>
<feature type="transmembrane region" description="Helical" evidence="5">
    <location>
        <begin position="204"/>
        <end position="229"/>
    </location>
</feature>
<dbReference type="EMBL" id="RSCE01000001">
    <property type="protein sequence ID" value="RSH88495.1"/>
    <property type="molecule type" value="Genomic_DNA"/>
</dbReference>
<dbReference type="GO" id="GO:0006031">
    <property type="term" value="P:chitin biosynthetic process"/>
    <property type="evidence" value="ECO:0007669"/>
    <property type="project" value="TreeGrafter"/>
</dbReference>
<dbReference type="GO" id="GO:0016020">
    <property type="term" value="C:membrane"/>
    <property type="evidence" value="ECO:0007669"/>
    <property type="project" value="UniProtKB-SubCell"/>
</dbReference>
<dbReference type="PANTHER" id="PTHR22914:SF38">
    <property type="entry name" value="CHITIN SYNTHASE 2"/>
    <property type="match status" value="1"/>
</dbReference>
<feature type="transmembrane region" description="Helical" evidence="5">
    <location>
        <begin position="174"/>
        <end position="192"/>
    </location>
</feature>
<dbReference type="STRING" id="105984.A0A427YBN6"/>
<keyword evidence="5" id="KW-0808">Transferase</keyword>
<comment type="similarity">
    <text evidence="5">Belongs to the chitin synthase family.</text>
</comment>
<comment type="caution">
    <text evidence="6">The sequence shown here is derived from an EMBL/GenBank/DDBJ whole genome shotgun (WGS) entry which is preliminary data.</text>
</comment>
<evidence type="ECO:0000256" key="3">
    <source>
        <dbReference type="ARBA" id="ARBA00023136"/>
    </source>
</evidence>
<comment type="subcellular location">
    <subcellularLocation>
        <location evidence="5">Cell membrane</location>
        <topology evidence="5">Multi-pass membrane protein</topology>
    </subcellularLocation>
    <subcellularLocation>
        <location evidence="1">Membrane</location>
        <topology evidence="1">Multi-pass membrane protein</topology>
    </subcellularLocation>
</comment>
<comment type="function">
    <text evidence="5">Polymerizes chitin, a structural polymer of the cell wall and septum, by transferring the sugar moiety of UDP-GlcNAc to the non-reducing end of the growing chitin polymer.</text>
</comment>